<evidence type="ECO:0000256" key="2">
    <source>
        <dbReference type="ARBA" id="ARBA00022475"/>
    </source>
</evidence>
<keyword evidence="4" id="KW-0677">Repeat</keyword>
<dbReference type="GO" id="GO:0005524">
    <property type="term" value="F:ATP binding"/>
    <property type="evidence" value="ECO:0007669"/>
    <property type="project" value="UniProtKB-KW"/>
</dbReference>
<dbReference type="AlphaFoldDB" id="A0A017RRL1"/>
<dbReference type="FunFam" id="3.40.50.300:FF:000126">
    <property type="entry name" value="Galactose/methyl galactoside import ATP-binding protein MglA"/>
    <property type="match status" value="1"/>
</dbReference>
<dbReference type="SUPFAM" id="SSF52540">
    <property type="entry name" value="P-loop containing nucleoside triphosphate hydrolases"/>
    <property type="match status" value="2"/>
</dbReference>
<dbReference type="InterPro" id="IPR027417">
    <property type="entry name" value="P-loop_NTPase"/>
</dbReference>
<sequence>MIEKSRELLEKIGLRVDPRVTVKELTVGEMQMIEIVKATSKNARIIIMDEPTTALTDVETKKLFEVIKGLKNQGIAIIYISHRLEEIFNICDRVTVMRDGCYIGEDLVRNIDRDKLISMMVGRKLEEQYPYLKIKSGKSVLEVKNICDRSRIKNASFVAKEGEILGIAGLMGSGRTELAKLIFGEYKKTSGEILLDGKTVDINSPMDAIKNGIAYLSEDRKKEGVVLNLSVGNNMTLANLKAYEGPIGKINKKLEKDDYNIYSKKLKVKTTGYHQLIKNLSGGNQQKVILAKWIMMSPKVLIIDEPTRGIDVGAKKEIYEILNQLKKDGKAIIVISSDMEEILGISDRIIVMSEGKITGEVSREEANQQVIMKYAVGIS</sequence>
<reference evidence="10 11" key="1">
    <citation type="journal article" date="2014" name="Genome Announc.">
        <title>Draft Genome Sequence of Fervidicella metallireducens Strain AeBT, an Iron-Reducing Thermoanaerobe from the Great Artesian Basin.</title>
        <authorList>
            <person name="Patel B.K."/>
        </authorList>
    </citation>
    <scope>NUCLEOTIDE SEQUENCE [LARGE SCALE GENOMIC DNA]</scope>
    <source>
        <strain evidence="10 11">AeB</strain>
    </source>
</reference>
<dbReference type="GO" id="GO:0016887">
    <property type="term" value="F:ATP hydrolysis activity"/>
    <property type="evidence" value="ECO:0007669"/>
    <property type="project" value="InterPro"/>
</dbReference>
<keyword evidence="8" id="KW-0472">Membrane</keyword>
<evidence type="ECO:0000256" key="6">
    <source>
        <dbReference type="ARBA" id="ARBA00022840"/>
    </source>
</evidence>
<keyword evidence="2" id="KW-1003">Cell membrane</keyword>
<gene>
    <name evidence="10" type="ORF">Q428_13540</name>
</gene>
<keyword evidence="1" id="KW-0813">Transport</keyword>
<dbReference type="PANTHER" id="PTHR43790">
    <property type="entry name" value="CARBOHYDRATE TRANSPORT ATP-BINDING PROTEIN MG119-RELATED"/>
    <property type="match status" value="1"/>
</dbReference>
<dbReference type="Gene3D" id="3.40.50.300">
    <property type="entry name" value="P-loop containing nucleotide triphosphate hydrolases"/>
    <property type="match status" value="2"/>
</dbReference>
<dbReference type="PROSITE" id="PS50893">
    <property type="entry name" value="ABC_TRANSPORTER_2"/>
    <property type="match status" value="1"/>
</dbReference>
<dbReference type="InterPro" id="IPR050107">
    <property type="entry name" value="ABC_carbohydrate_import_ATPase"/>
</dbReference>
<accession>A0A017RRL1</accession>
<evidence type="ECO:0000256" key="4">
    <source>
        <dbReference type="ARBA" id="ARBA00022737"/>
    </source>
</evidence>
<evidence type="ECO:0000313" key="10">
    <source>
        <dbReference type="EMBL" id="EYE87408.1"/>
    </source>
</evidence>
<dbReference type="SMART" id="SM00382">
    <property type="entry name" value="AAA"/>
    <property type="match status" value="1"/>
</dbReference>
<evidence type="ECO:0000256" key="8">
    <source>
        <dbReference type="ARBA" id="ARBA00023136"/>
    </source>
</evidence>
<name>A0A017RRL1_9CLOT</name>
<protein>
    <submittedName>
        <fullName evidence="10">D-ribose transporter ATP binding protein</fullName>
    </submittedName>
</protein>
<dbReference type="Pfam" id="PF00005">
    <property type="entry name" value="ABC_tran"/>
    <property type="match status" value="1"/>
</dbReference>
<dbReference type="PANTHER" id="PTHR43790:SF3">
    <property type="entry name" value="D-ALLOSE IMPORT ATP-BINDING PROTEIN ALSA-RELATED"/>
    <property type="match status" value="1"/>
</dbReference>
<keyword evidence="7" id="KW-1278">Translocase</keyword>
<dbReference type="CDD" id="cd03215">
    <property type="entry name" value="ABC_Carb_Monos_II"/>
    <property type="match status" value="1"/>
</dbReference>
<feature type="domain" description="ABC transporter" evidence="9">
    <location>
        <begin position="132"/>
        <end position="379"/>
    </location>
</feature>
<dbReference type="STRING" id="1403537.Q428_13540"/>
<evidence type="ECO:0000256" key="3">
    <source>
        <dbReference type="ARBA" id="ARBA00022597"/>
    </source>
</evidence>
<evidence type="ECO:0000313" key="11">
    <source>
        <dbReference type="Proteomes" id="UP000019681"/>
    </source>
</evidence>
<keyword evidence="6" id="KW-0067">ATP-binding</keyword>
<evidence type="ECO:0000256" key="7">
    <source>
        <dbReference type="ARBA" id="ARBA00022967"/>
    </source>
</evidence>
<comment type="caution">
    <text evidence="10">The sequence shown here is derived from an EMBL/GenBank/DDBJ whole genome shotgun (WGS) entry which is preliminary data.</text>
</comment>
<dbReference type="InterPro" id="IPR003593">
    <property type="entry name" value="AAA+_ATPase"/>
</dbReference>
<evidence type="ECO:0000256" key="1">
    <source>
        <dbReference type="ARBA" id="ARBA00022448"/>
    </source>
</evidence>
<evidence type="ECO:0000259" key="9">
    <source>
        <dbReference type="PROSITE" id="PS50893"/>
    </source>
</evidence>
<proteinExistence type="predicted"/>
<evidence type="ECO:0000256" key="5">
    <source>
        <dbReference type="ARBA" id="ARBA00022741"/>
    </source>
</evidence>
<dbReference type="PROSITE" id="PS00211">
    <property type="entry name" value="ABC_TRANSPORTER_1"/>
    <property type="match status" value="1"/>
</dbReference>
<dbReference type="EMBL" id="AZQP01000059">
    <property type="protein sequence ID" value="EYE87408.1"/>
    <property type="molecule type" value="Genomic_DNA"/>
</dbReference>
<keyword evidence="5" id="KW-0547">Nucleotide-binding</keyword>
<dbReference type="InterPro" id="IPR003439">
    <property type="entry name" value="ABC_transporter-like_ATP-bd"/>
</dbReference>
<keyword evidence="3" id="KW-0762">Sugar transport</keyword>
<dbReference type="InterPro" id="IPR017871">
    <property type="entry name" value="ABC_transporter-like_CS"/>
</dbReference>
<dbReference type="Proteomes" id="UP000019681">
    <property type="component" value="Unassembled WGS sequence"/>
</dbReference>
<keyword evidence="11" id="KW-1185">Reference proteome</keyword>
<organism evidence="10 11">
    <name type="scientific">Fervidicella metallireducens AeB</name>
    <dbReference type="NCBI Taxonomy" id="1403537"/>
    <lineage>
        <taxon>Bacteria</taxon>
        <taxon>Bacillati</taxon>
        <taxon>Bacillota</taxon>
        <taxon>Clostridia</taxon>
        <taxon>Eubacteriales</taxon>
        <taxon>Clostridiaceae</taxon>
        <taxon>Fervidicella</taxon>
    </lineage>
</organism>